<dbReference type="EMBL" id="RKMK01000059">
    <property type="protein sequence ID" value="RXG85338.1"/>
    <property type="molecule type" value="Genomic_DNA"/>
</dbReference>
<accession>A0A4Q0Q813</accession>
<gene>
    <name evidence="1" type="ORF">EAS61_36415</name>
</gene>
<name>A0A4Q0Q813_9BRAD</name>
<evidence type="ECO:0000313" key="1">
    <source>
        <dbReference type="EMBL" id="RXG85338.1"/>
    </source>
</evidence>
<evidence type="ECO:0000313" key="2">
    <source>
        <dbReference type="Proteomes" id="UP000290174"/>
    </source>
</evidence>
<dbReference type="Proteomes" id="UP000290174">
    <property type="component" value="Unassembled WGS sequence"/>
</dbReference>
<dbReference type="RefSeq" id="WP_164940523.1">
    <property type="nucleotide sequence ID" value="NZ_RKMK01000059.1"/>
</dbReference>
<evidence type="ECO:0008006" key="3">
    <source>
        <dbReference type="Google" id="ProtNLM"/>
    </source>
</evidence>
<comment type="caution">
    <text evidence="1">The sequence shown here is derived from an EMBL/GenBank/DDBJ whole genome shotgun (WGS) entry which is preliminary data.</text>
</comment>
<organism evidence="1 2">
    <name type="scientific">Bradyrhizobium zhanjiangense</name>
    <dbReference type="NCBI Taxonomy" id="1325107"/>
    <lineage>
        <taxon>Bacteria</taxon>
        <taxon>Pseudomonadati</taxon>
        <taxon>Pseudomonadota</taxon>
        <taxon>Alphaproteobacteria</taxon>
        <taxon>Hyphomicrobiales</taxon>
        <taxon>Nitrobacteraceae</taxon>
        <taxon>Bradyrhizobium</taxon>
    </lineage>
</organism>
<dbReference type="PROSITE" id="PS51257">
    <property type="entry name" value="PROKAR_LIPOPROTEIN"/>
    <property type="match status" value="1"/>
</dbReference>
<dbReference type="AlphaFoldDB" id="A0A4Q0Q813"/>
<reference evidence="1 2" key="1">
    <citation type="submission" date="2018-11" db="EMBL/GenBank/DDBJ databases">
        <title>Bradyrhizobium sp. nov., isolated from effective nodules of peanut in China.</title>
        <authorList>
            <person name="Li Y."/>
        </authorList>
    </citation>
    <scope>NUCLEOTIDE SEQUENCE [LARGE SCALE GENOMIC DNA]</scope>
    <source>
        <strain evidence="1 2">CCBAU 51770</strain>
    </source>
</reference>
<proteinExistence type="predicted"/>
<protein>
    <recommendedName>
        <fullName evidence="3">Lipoprotein</fullName>
    </recommendedName>
</protein>
<sequence>MGVMRLGAVALLAISLGGCGAVAMIQSRSEYQDSAEKYKSCLAANTAAPQNCEALRLAMETDERKFNNMSGRGVSANSDVTVRAR</sequence>